<evidence type="ECO:0000256" key="3">
    <source>
        <dbReference type="ARBA" id="ARBA00022448"/>
    </source>
</evidence>
<reference evidence="9 10" key="1">
    <citation type="submission" date="2017-02" db="EMBL/GenBank/DDBJ databases">
        <authorList>
            <person name="Varghese N."/>
            <person name="Submissions S."/>
        </authorList>
    </citation>
    <scope>NUCLEOTIDE SEQUENCE [LARGE SCALE GENOMIC DNA]</scope>
    <source>
        <strain evidence="9 10">VKM Ac-1787</strain>
    </source>
</reference>
<dbReference type="PANTHER" id="PTHR30472">
    <property type="entry name" value="FERRIC ENTEROBACTIN TRANSPORT SYSTEM PERMEASE PROTEIN"/>
    <property type="match status" value="1"/>
</dbReference>
<comment type="similarity">
    <text evidence="2">Belongs to the binding-protein-dependent transport system permease family. FecCD subfamily.</text>
</comment>
<evidence type="ECO:0000256" key="2">
    <source>
        <dbReference type="ARBA" id="ARBA00007935"/>
    </source>
</evidence>
<dbReference type="PANTHER" id="PTHR30472:SF67">
    <property type="entry name" value="PERMEASE OF ABC TRANSPORTER-RELATED"/>
    <property type="match status" value="1"/>
</dbReference>
<evidence type="ECO:0000256" key="6">
    <source>
        <dbReference type="ARBA" id="ARBA00022989"/>
    </source>
</evidence>
<name>A0ABY1LHI1_9MICO</name>
<evidence type="ECO:0000313" key="9">
    <source>
        <dbReference type="EMBL" id="SKC41241.1"/>
    </source>
</evidence>
<feature type="transmembrane region" description="Helical" evidence="8">
    <location>
        <begin position="165"/>
        <end position="185"/>
    </location>
</feature>
<feature type="transmembrane region" description="Helical" evidence="8">
    <location>
        <begin position="79"/>
        <end position="100"/>
    </location>
</feature>
<keyword evidence="5 8" id="KW-0812">Transmembrane</keyword>
<keyword evidence="4" id="KW-1003">Cell membrane</keyword>
<keyword evidence="7 8" id="KW-0472">Membrane</keyword>
<accession>A0ABY1LHI1</accession>
<dbReference type="CDD" id="cd06550">
    <property type="entry name" value="TM_ABC_iron-siderophores_like"/>
    <property type="match status" value="1"/>
</dbReference>
<evidence type="ECO:0000256" key="5">
    <source>
        <dbReference type="ARBA" id="ARBA00022692"/>
    </source>
</evidence>
<keyword evidence="6 8" id="KW-1133">Transmembrane helix</keyword>
<evidence type="ECO:0000256" key="7">
    <source>
        <dbReference type="ARBA" id="ARBA00023136"/>
    </source>
</evidence>
<feature type="transmembrane region" description="Helical" evidence="8">
    <location>
        <begin position="197"/>
        <end position="230"/>
    </location>
</feature>
<evidence type="ECO:0000313" key="10">
    <source>
        <dbReference type="Proteomes" id="UP000190827"/>
    </source>
</evidence>
<dbReference type="InterPro" id="IPR037294">
    <property type="entry name" value="ABC_BtuC-like"/>
</dbReference>
<keyword evidence="3" id="KW-0813">Transport</keyword>
<dbReference type="Proteomes" id="UP000190827">
    <property type="component" value="Unassembled WGS sequence"/>
</dbReference>
<comment type="subcellular location">
    <subcellularLocation>
        <location evidence="1">Cell membrane</location>
        <topology evidence="1">Multi-pass membrane protein</topology>
    </subcellularLocation>
</comment>
<organism evidence="9 10">
    <name type="scientific">Plantibacter cousiniae</name>
    <name type="common">nom. nud.</name>
    <dbReference type="NCBI Taxonomy" id="199709"/>
    <lineage>
        <taxon>Bacteria</taxon>
        <taxon>Bacillati</taxon>
        <taxon>Actinomycetota</taxon>
        <taxon>Actinomycetes</taxon>
        <taxon>Micrococcales</taxon>
        <taxon>Microbacteriaceae</taxon>
        <taxon>Plantibacter</taxon>
    </lineage>
</organism>
<dbReference type="InterPro" id="IPR000522">
    <property type="entry name" value="ABC_transptr_permease_BtuC"/>
</dbReference>
<evidence type="ECO:0000256" key="8">
    <source>
        <dbReference type="SAM" id="Phobius"/>
    </source>
</evidence>
<comment type="caution">
    <text evidence="9">The sequence shown here is derived from an EMBL/GenBank/DDBJ whole genome shotgun (WGS) entry which is preliminary data.</text>
</comment>
<proteinExistence type="inferred from homology"/>
<dbReference type="Pfam" id="PF01032">
    <property type="entry name" value="FecCD"/>
    <property type="match status" value="1"/>
</dbReference>
<gene>
    <name evidence="9" type="ORF">SAMN06295973_0702</name>
</gene>
<feature type="transmembrane region" description="Helical" evidence="8">
    <location>
        <begin position="325"/>
        <end position="343"/>
    </location>
</feature>
<feature type="transmembrane region" description="Helical" evidence="8">
    <location>
        <begin position="255"/>
        <end position="285"/>
    </location>
</feature>
<protein>
    <submittedName>
        <fullName evidence="9">Iron complex transport system permease protein</fullName>
    </submittedName>
</protein>
<sequence length="353" mass="35133">MSEVVVASIRRGRRHDAAMTVGLVLLAVATILVAVAIGPVAIDPATVLGVLTRHLVGAAPGPWPDSVDQIVWITRAPRVAMGLVAGAVLAVAGVMLQALVRNALADPYLLGLNSGASTGVALVVLVIGGGGALLVAGAALAGAIGAVVLVVLLAGVANRRGPLRLVLAGLAVGYALNATTSFLVFSSDAPEAARSVLFWLLGSLASVQPVALLAAAVSATIGLSALIVLAPWTDALASGDDSARSVGIDPERARIGLMVGVSAMVGVTVAAVGGVGFIGLVIPHLARRLVGGRHRAVIPVAALLGGIVLVVADTIARTAFAPQEIPVGVITGILGAPFLLVLLRQGQGARSET</sequence>
<dbReference type="Gene3D" id="1.10.3470.10">
    <property type="entry name" value="ABC transporter involved in vitamin B12 uptake, BtuC"/>
    <property type="match status" value="1"/>
</dbReference>
<keyword evidence="10" id="KW-1185">Reference proteome</keyword>
<feature type="transmembrane region" description="Helical" evidence="8">
    <location>
        <begin position="21"/>
        <end position="42"/>
    </location>
</feature>
<dbReference type="EMBL" id="FUZO01000001">
    <property type="protein sequence ID" value="SKC41241.1"/>
    <property type="molecule type" value="Genomic_DNA"/>
</dbReference>
<evidence type="ECO:0000256" key="1">
    <source>
        <dbReference type="ARBA" id="ARBA00004651"/>
    </source>
</evidence>
<feature type="transmembrane region" description="Helical" evidence="8">
    <location>
        <begin position="120"/>
        <end position="153"/>
    </location>
</feature>
<evidence type="ECO:0000256" key="4">
    <source>
        <dbReference type="ARBA" id="ARBA00022475"/>
    </source>
</evidence>
<feature type="transmembrane region" description="Helical" evidence="8">
    <location>
        <begin position="297"/>
        <end position="319"/>
    </location>
</feature>
<dbReference type="RefSeq" id="WP_244175381.1">
    <property type="nucleotide sequence ID" value="NZ_FUZO01000001.1"/>
</dbReference>
<dbReference type="SUPFAM" id="SSF81345">
    <property type="entry name" value="ABC transporter involved in vitamin B12 uptake, BtuC"/>
    <property type="match status" value="1"/>
</dbReference>